<evidence type="ECO:0000313" key="3">
    <source>
        <dbReference type="EMBL" id="GID60099.1"/>
    </source>
</evidence>
<reference evidence="3 4" key="1">
    <citation type="submission" date="2021-01" db="EMBL/GenBank/DDBJ databases">
        <title>Whole genome shotgun sequence of Actinoplanes couchii NBRC 106145.</title>
        <authorList>
            <person name="Komaki H."/>
            <person name="Tamura T."/>
        </authorList>
    </citation>
    <scope>NUCLEOTIDE SEQUENCE [LARGE SCALE GENOMIC DNA]</scope>
    <source>
        <strain evidence="3 4">NBRC 106145</strain>
    </source>
</reference>
<name>A0ABQ3XNK5_9ACTN</name>
<keyword evidence="4" id="KW-1185">Reference proteome</keyword>
<organism evidence="3 4">
    <name type="scientific">Actinoplanes couchii</name>
    <dbReference type="NCBI Taxonomy" id="403638"/>
    <lineage>
        <taxon>Bacteria</taxon>
        <taxon>Bacillati</taxon>
        <taxon>Actinomycetota</taxon>
        <taxon>Actinomycetes</taxon>
        <taxon>Micromonosporales</taxon>
        <taxon>Micromonosporaceae</taxon>
        <taxon>Actinoplanes</taxon>
    </lineage>
</organism>
<protein>
    <recommendedName>
        <fullName evidence="2">Peptidase C39-like domain-containing protein</fullName>
    </recommendedName>
</protein>
<accession>A0ABQ3XNK5</accession>
<feature type="chain" id="PRO_5046572878" description="Peptidase C39-like domain-containing protein" evidence="1">
    <location>
        <begin position="26"/>
        <end position="207"/>
    </location>
</feature>
<dbReference type="EMBL" id="BOMG01000104">
    <property type="protein sequence ID" value="GID60099.1"/>
    <property type="molecule type" value="Genomic_DNA"/>
</dbReference>
<evidence type="ECO:0000259" key="2">
    <source>
        <dbReference type="Pfam" id="PF13529"/>
    </source>
</evidence>
<comment type="caution">
    <text evidence="3">The sequence shown here is derived from an EMBL/GenBank/DDBJ whole genome shotgun (WGS) entry which is preliminary data.</text>
</comment>
<dbReference type="Gene3D" id="3.90.70.10">
    <property type="entry name" value="Cysteine proteinases"/>
    <property type="match status" value="1"/>
</dbReference>
<feature type="signal peptide" evidence="1">
    <location>
        <begin position="1"/>
        <end position="25"/>
    </location>
</feature>
<dbReference type="InterPro" id="IPR039564">
    <property type="entry name" value="Peptidase_C39-like"/>
</dbReference>
<gene>
    <name evidence="3" type="ORF">Aco03nite_085030</name>
</gene>
<sequence length="207" mass="22853">MLTLPMLGAAAAGVGALSLPGAAQAAPVKIPLIWQRQQRNYWCGPAALRIAISAWHDDASDLPSQTSLASYVGTNSGGTNRHQMLSGANHWFGADTYDLEDVESRGGLRSSVALREQFWQRITNGIGAWVPPIVNVVVPAYSPYRPDDWNNSSEVDHWFVIYGYEPGNRIVYIIDPASGLPEFDPDPTYGIRFDYLCQLVKKAYLHF</sequence>
<keyword evidence="1" id="KW-0732">Signal</keyword>
<dbReference type="Proteomes" id="UP000612282">
    <property type="component" value="Unassembled WGS sequence"/>
</dbReference>
<evidence type="ECO:0000313" key="4">
    <source>
        <dbReference type="Proteomes" id="UP000612282"/>
    </source>
</evidence>
<evidence type="ECO:0000256" key="1">
    <source>
        <dbReference type="SAM" id="SignalP"/>
    </source>
</evidence>
<proteinExistence type="predicted"/>
<dbReference type="Pfam" id="PF13529">
    <property type="entry name" value="Peptidase_C39_2"/>
    <property type="match status" value="1"/>
</dbReference>
<feature type="domain" description="Peptidase C39-like" evidence="2">
    <location>
        <begin position="30"/>
        <end position="177"/>
    </location>
</feature>